<name>A0A2S1R040_9FLAO</name>
<keyword evidence="4" id="KW-1185">Reference proteome</keyword>
<dbReference type="KEGG" id="falb:HYN59_13390"/>
<dbReference type="EMBL" id="CP029186">
    <property type="protein sequence ID" value="AWH86043.1"/>
    <property type="molecule type" value="Genomic_DNA"/>
</dbReference>
<dbReference type="PANTHER" id="PTHR46333">
    <property type="entry name" value="CYTOKINESIS PROTEIN 3"/>
    <property type="match status" value="1"/>
</dbReference>
<feature type="domain" description="Transglutaminase-like" evidence="2">
    <location>
        <begin position="107"/>
        <end position="174"/>
    </location>
</feature>
<dbReference type="SUPFAM" id="SSF54001">
    <property type="entry name" value="Cysteine proteinases"/>
    <property type="match status" value="1"/>
</dbReference>
<organism evidence="3 4">
    <name type="scientific">Flavobacterium album</name>
    <dbReference type="NCBI Taxonomy" id="2175091"/>
    <lineage>
        <taxon>Bacteria</taxon>
        <taxon>Pseudomonadati</taxon>
        <taxon>Bacteroidota</taxon>
        <taxon>Flavobacteriia</taxon>
        <taxon>Flavobacteriales</taxon>
        <taxon>Flavobacteriaceae</taxon>
        <taxon>Flavobacterium</taxon>
    </lineage>
</organism>
<evidence type="ECO:0000313" key="3">
    <source>
        <dbReference type="EMBL" id="AWH86043.1"/>
    </source>
</evidence>
<accession>A0A2S1R040</accession>
<reference evidence="3 4" key="1">
    <citation type="submission" date="2018-04" db="EMBL/GenBank/DDBJ databases">
        <title>Genome sequencing of Flavobacterium sp. HYN0059.</title>
        <authorList>
            <person name="Yi H."/>
            <person name="Baek C."/>
        </authorList>
    </citation>
    <scope>NUCLEOTIDE SEQUENCE [LARGE SCALE GENOMIC DNA]</scope>
    <source>
        <strain evidence="3 4">HYN0059</strain>
    </source>
</reference>
<evidence type="ECO:0000259" key="2">
    <source>
        <dbReference type="SMART" id="SM00460"/>
    </source>
</evidence>
<evidence type="ECO:0000313" key="4">
    <source>
        <dbReference type="Proteomes" id="UP000244929"/>
    </source>
</evidence>
<gene>
    <name evidence="3" type="ORF">HYN59_13390</name>
</gene>
<dbReference type="AlphaFoldDB" id="A0A2S1R040"/>
<dbReference type="InterPro" id="IPR002931">
    <property type="entry name" value="Transglutaminase-like"/>
</dbReference>
<dbReference type="OrthoDB" id="9788327at2"/>
<feature type="chain" id="PRO_5015604054" description="Transglutaminase-like domain-containing protein" evidence="1">
    <location>
        <begin position="20"/>
        <end position="311"/>
    </location>
</feature>
<proteinExistence type="predicted"/>
<protein>
    <recommendedName>
        <fullName evidence="2">Transglutaminase-like domain-containing protein</fullName>
    </recommendedName>
</protein>
<dbReference type="Pfam" id="PF01841">
    <property type="entry name" value="Transglut_core"/>
    <property type="match status" value="1"/>
</dbReference>
<dbReference type="SMART" id="SM00460">
    <property type="entry name" value="TGc"/>
    <property type="match status" value="1"/>
</dbReference>
<dbReference type="Proteomes" id="UP000244929">
    <property type="component" value="Chromosome"/>
</dbReference>
<dbReference type="InterPro" id="IPR038765">
    <property type="entry name" value="Papain-like_cys_pep_sf"/>
</dbReference>
<evidence type="ECO:0000256" key="1">
    <source>
        <dbReference type="SAM" id="SignalP"/>
    </source>
</evidence>
<dbReference type="InterPro" id="IPR052557">
    <property type="entry name" value="CAP/Cytokinesis_protein"/>
</dbReference>
<keyword evidence="1" id="KW-0732">Signal</keyword>
<dbReference type="GO" id="GO:0005737">
    <property type="term" value="C:cytoplasm"/>
    <property type="evidence" value="ECO:0007669"/>
    <property type="project" value="TreeGrafter"/>
</dbReference>
<dbReference type="Gene3D" id="3.10.620.30">
    <property type="match status" value="1"/>
</dbReference>
<sequence length="311" mass="34283">MKAINLLFISILSIGFAQAQDYPKVDAKVKTYPKTFTTTDRLASQIASDFSRQDERARAAYTWIALNISYDRSPGAPGRKPIHFSANNEAERKKKIAAIENDLANKTLLSRKGVCHGYSMLYKVVAEKLGLQSEVVYGTAKSVPSDIGKAPAKGNHAWNVIQVNGQWKLVDVTWGSGGISGDLGYDANYFFTSPQQFFLNHFPDDKKWLLTGKSESEFAALPLYYNLDYEVISPTAGIIKSTGSRLVQFKIRGLKPGDDVLYQYTSGAFSHKVTPKINNGVGEFTIVLDKSATGTLTIFANRKSVAAYKIN</sequence>
<dbReference type="PANTHER" id="PTHR46333:SF2">
    <property type="entry name" value="CYTOKINESIS PROTEIN 3"/>
    <property type="match status" value="1"/>
</dbReference>
<feature type="signal peptide" evidence="1">
    <location>
        <begin position="1"/>
        <end position="19"/>
    </location>
</feature>
<dbReference type="RefSeq" id="WP_108778745.1">
    <property type="nucleotide sequence ID" value="NZ_CP029186.1"/>
</dbReference>